<dbReference type="GO" id="GO:0016887">
    <property type="term" value="F:ATP hydrolysis activity"/>
    <property type="evidence" value="ECO:0007669"/>
    <property type="project" value="InterPro"/>
</dbReference>
<dbReference type="InterPro" id="IPR027417">
    <property type="entry name" value="P-loop_NTPase"/>
</dbReference>
<evidence type="ECO:0000259" key="3">
    <source>
        <dbReference type="Pfam" id="PF22942"/>
    </source>
</evidence>
<proteinExistence type="predicted"/>
<comment type="caution">
    <text evidence="5">The sequence shown here is derived from an EMBL/GenBank/DDBJ whole genome shotgun (WGS) entry which is preliminary data.</text>
</comment>
<organism evidence="5 6">
    <name type="scientific">Glutinoglossum americanum</name>
    <dbReference type="NCBI Taxonomy" id="1670608"/>
    <lineage>
        <taxon>Eukaryota</taxon>
        <taxon>Fungi</taxon>
        <taxon>Dikarya</taxon>
        <taxon>Ascomycota</taxon>
        <taxon>Pezizomycotina</taxon>
        <taxon>Geoglossomycetes</taxon>
        <taxon>Geoglossales</taxon>
        <taxon>Geoglossaceae</taxon>
        <taxon>Glutinoglossum</taxon>
    </lineage>
</organism>
<protein>
    <recommendedName>
        <fullName evidence="7">ATPase AAA-type core domain-containing protein</fullName>
    </recommendedName>
</protein>
<feature type="domain" description="DUF7025" evidence="3">
    <location>
        <begin position="218"/>
        <end position="313"/>
    </location>
</feature>
<dbReference type="OrthoDB" id="10042665at2759"/>
<gene>
    <name evidence="5" type="ORF">FGG08_002262</name>
</gene>
<evidence type="ECO:0008006" key="7">
    <source>
        <dbReference type="Google" id="ProtNLM"/>
    </source>
</evidence>
<dbReference type="PANTHER" id="PTHR46411">
    <property type="entry name" value="FAMILY ATPASE, PUTATIVE-RELATED"/>
    <property type="match status" value="1"/>
</dbReference>
<feature type="domain" description="AAA+ ATPase lid" evidence="4">
    <location>
        <begin position="653"/>
        <end position="746"/>
    </location>
</feature>
<dbReference type="InterPro" id="IPR056599">
    <property type="entry name" value="AAA_lid_fung"/>
</dbReference>
<evidence type="ECO:0000256" key="1">
    <source>
        <dbReference type="SAM" id="MobiDB-lite"/>
    </source>
</evidence>
<dbReference type="Pfam" id="PF23232">
    <property type="entry name" value="AAA_lid_13"/>
    <property type="match status" value="1"/>
</dbReference>
<dbReference type="PANTHER" id="PTHR46411:SF3">
    <property type="entry name" value="AAA+ ATPASE DOMAIN-CONTAINING PROTEIN"/>
    <property type="match status" value="1"/>
</dbReference>
<dbReference type="AlphaFoldDB" id="A0A9P8I513"/>
<sequence length="758" mass="85324">MASEVVSPPAPIEGAEGAGKSERVQGIEEGEGSGQMNEISRHEQRYIQLLERRIAQLEWLVGSPANCPTPPTDNNSRIRIVVSKYDPQTGIRADFVGNTPVSAIEDKEDIACTFRRVIFPGPGQQDFSQVIVQSIELQKLLMEIVGDDYPGQSWSGEIVNIPSPFTPLVHYWDALLSAAKENPSDDEKRNEARQDLGLLLESVKKGAEELETYFKARESNLKAHITTYETMWSLFVPGEKVIAKPFLNTRQIFVVSAPLDNWSESGKQASIDCWCYDWNGREMVKVYFSLKIEKFKGTKRINELECYPIKYYKDDNGTIKNEEDLCESLTKRGRGFDRIVRGPKGAGQMHSYAGEALVDQRAIMWRGAYQGAGSRTFLGDGGGRPIGSSERKSLKFRGNFIVDHEAFLTYASDSHPLGPLDLVPQYDVVDLDGEFFEEGEYQDGGVTKADVDSKDYFLLLPPRFLGYSTQEKYWGQFKVEATRPVSKARKSVFEDQLQLEPKYKKMIQALIVSHQSKNRLREDRVEVRDVVEEKGKGLVILLHAETVAEATGKPLFVVSVAEIGLDASKAEKNLEQIFALAGSWEAVLLVDEADVFLERRTSGEDANRNALVSVLLRVLEYYQGIMILTTNRITSLDVAVQSRIHLAIRYDDLSREYRQKIFKIFLDQLEPNCIKDHAAITEFVDDYGCDYKLNGRQIRNVVASALALARSSAKDAGGDDRLTVSHLKQVINITRDFQEQLQSITQEWKAVNEVGKTR</sequence>
<dbReference type="InterPro" id="IPR054289">
    <property type="entry name" value="DUF7025"/>
</dbReference>
<evidence type="ECO:0000259" key="4">
    <source>
        <dbReference type="Pfam" id="PF23232"/>
    </source>
</evidence>
<accession>A0A9P8I513</accession>
<feature type="region of interest" description="Disordered" evidence="1">
    <location>
        <begin position="1"/>
        <end position="40"/>
    </location>
</feature>
<feature type="domain" description="ATPase AAA-type core" evidence="2">
    <location>
        <begin position="544"/>
        <end position="647"/>
    </location>
</feature>
<name>A0A9P8I513_9PEZI</name>
<dbReference type="GO" id="GO:0005524">
    <property type="term" value="F:ATP binding"/>
    <property type="evidence" value="ECO:0007669"/>
    <property type="project" value="InterPro"/>
</dbReference>
<reference evidence="5" key="1">
    <citation type="submission" date="2021-03" db="EMBL/GenBank/DDBJ databases">
        <title>Comparative genomics and phylogenomic investigation of the class Geoglossomycetes provide insights into ecological specialization and systematics.</title>
        <authorList>
            <person name="Melie T."/>
            <person name="Pirro S."/>
            <person name="Miller A.N."/>
            <person name="Quandt A."/>
        </authorList>
    </citation>
    <scope>NUCLEOTIDE SEQUENCE</scope>
    <source>
        <strain evidence="5">GBOQ0MN5Z8</strain>
    </source>
</reference>
<dbReference type="EMBL" id="JAGHQL010000033">
    <property type="protein sequence ID" value="KAH0543404.1"/>
    <property type="molecule type" value="Genomic_DNA"/>
</dbReference>
<dbReference type="Pfam" id="PF22942">
    <property type="entry name" value="DUF7025"/>
    <property type="match status" value="1"/>
</dbReference>
<keyword evidence="6" id="KW-1185">Reference proteome</keyword>
<dbReference type="Pfam" id="PF00004">
    <property type="entry name" value="AAA"/>
    <property type="match status" value="1"/>
</dbReference>
<dbReference type="Gene3D" id="3.40.50.300">
    <property type="entry name" value="P-loop containing nucleotide triphosphate hydrolases"/>
    <property type="match status" value="1"/>
</dbReference>
<dbReference type="InterPro" id="IPR003959">
    <property type="entry name" value="ATPase_AAA_core"/>
</dbReference>
<dbReference type="Proteomes" id="UP000698800">
    <property type="component" value="Unassembled WGS sequence"/>
</dbReference>
<evidence type="ECO:0000313" key="5">
    <source>
        <dbReference type="EMBL" id="KAH0543404.1"/>
    </source>
</evidence>
<dbReference type="SUPFAM" id="SSF52540">
    <property type="entry name" value="P-loop containing nucleoside triphosphate hydrolases"/>
    <property type="match status" value="1"/>
</dbReference>
<evidence type="ECO:0000313" key="6">
    <source>
        <dbReference type="Proteomes" id="UP000698800"/>
    </source>
</evidence>
<evidence type="ECO:0000259" key="2">
    <source>
        <dbReference type="Pfam" id="PF00004"/>
    </source>
</evidence>